<keyword evidence="2" id="KW-0804">Transcription</keyword>
<dbReference type="PANTHER" id="PTHR13068">
    <property type="entry name" value="CGI-12 PROTEIN-RELATED"/>
    <property type="match status" value="1"/>
</dbReference>
<dbReference type="AlphaFoldDB" id="H9X112"/>
<accession>H9X112</accession>
<keyword evidence="2" id="KW-0806">Transcription termination</keyword>
<feature type="non-terminal residue" evidence="6">
    <location>
        <position position="1"/>
    </location>
</feature>
<evidence type="ECO:0000256" key="2">
    <source>
        <dbReference type="ARBA" id="ARBA00022472"/>
    </source>
</evidence>
<evidence type="ECO:0000313" key="6">
    <source>
        <dbReference type="EMBL" id="AFG67955.1"/>
    </source>
</evidence>
<comment type="similarity">
    <text evidence="1">Belongs to the mTERF family.</text>
</comment>
<dbReference type="EMBL" id="FJ098487">
    <property type="protein sequence ID" value="AFG67954.1"/>
    <property type="molecule type" value="Genomic_DNA"/>
</dbReference>
<keyword evidence="2" id="KW-0805">Transcription regulation</keyword>
<dbReference type="Gene3D" id="1.25.70.10">
    <property type="entry name" value="Transcription termination factor 3, mitochondrial"/>
    <property type="match status" value="1"/>
</dbReference>
<evidence type="ECO:0000313" key="5">
    <source>
        <dbReference type="EMBL" id="AFG67954.1"/>
    </source>
</evidence>
<evidence type="ECO:0000313" key="4">
    <source>
        <dbReference type="EMBL" id="AFG67950.1"/>
    </source>
</evidence>
<dbReference type="GO" id="GO:0003676">
    <property type="term" value="F:nucleic acid binding"/>
    <property type="evidence" value="ECO:0007669"/>
    <property type="project" value="InterPro"/>
</dbReference>
<proteinExistence type="inferred from homology"/>
<protein>
    <submittedName>
        <fullName evidence="6">Uncharacterized protein</fullName>
    </submittedName>
</protein>
<dbReference type="EMBL" id="FJ098488">
    <property type="protein sequence ID" value="AFG67950.1"/>
    <property type="molecule type" value="Genomic_DNA"/>
</dbReference>
<dbReference type="PANTHER" id="PTHR13068:SF173">
    <property type="entry name" value="EMB|CAB62602.1"/>
    <property type="match status" value="1"/>
</dbReference>
<dbReference type="InterPro" id="IPR003690">
    <property type="entry name" value="MTERF"/>
</dbReference>
<dbReference type="EMBL" id="FJ098489">
    <property type="protein sequence ID" value="AFG67955.1"/>
    <property type="molecule type" value="Genomic_DNA"/>
</dbReference>
<evidence type="ECO:0000256" key="3">
    <source>
        <dbReference type="ARBA" id="ARBA00022946"/>
    </source>
</evidence>
<dbReference type="Pfam" id="PF02536">
    <property type="entry name" value="mTERF"/>
    <property type="match status" value="1"/>
</dbReference>
<name>H9X112_PINTA</name>
<organism evidence="6">
    <name type="scientific">Pinus taeda</name>
    <name type="common">Loblolly pine</name>
    <dbReference type="NCBI Taxonomy" id="3352"/>
    <lineage>
        <taxon>Eukaryota</taxon>
        <taxon>Viridiplantae</taxon>
        <taxon>Streptophyta</taxon>
        <taxon>Embryophyta</taxon>
        <taxon>Tracheophyta</taxon>
        <taxon>Spermatophyta</taxon>
        <taxon>Pinopsida</taxon>
        <taxon>Pinidae</taxon>
        <taxon>Conifers I</taxon>
        <taxon>Pinales</taxon>
        <taxon>Pinaceae</taxon>
        <taxon>Pinus</taxon>
        <taxon>Pinus subgen. Pinus</taxon>
    </lineage>
</organism>
<dbReference type="SMART" id="SM00733">
    <property type="entry name" value="Mterf"/>
    <property type="match status" value="2"/>
</dbReference>
<feature type="non-terminal residue" evidence="6">
    <location>
        <position position="149"/>
    </location>
</feature>
<keyword evidence="3" id="KW-0809">Transit peptide</keyword>
<gene>
    <name evidence="6" type="ORF">2_5882_01</name>
</gene>
<reference evidence="6" key="1">
    <citation type="submission" date="2008-08" db="EMBL/GenBank/DDBJ databases">
        <title>Nucleotide Diversity and Divergence in the Loblolly Pine Gene Space.</title>
        <authorList>
            <person name="Neale D.B."/>
            <person name="Wegrzyn J.L."/>
            <person name="Lee J.M."/>
            <person name="Eckert A.J."/>
            <person name="Liechty J.D."/>
            <person name="Stevens K.A."/>
            <person name="Langley C.H."/>
        </authorList>
    </citation>
    <scope>NUCLEOTIDE SEQUENCE</scope>
    <source>
        <strain evidence="5">2268</strain>
        <strain evidence="6">2273</strain>
        <strain evidence="4">2280</strain>
        <tissue evidence="6">Megagametophyte</tissue>
    </source>
</reference>
<dbReference type="GO" id="GO:0006353">
    <property type="term" value="P:DNA-templated transcription termination"/>
    <property type="evidence" value="ECO:0007669"/>
    <property type="project" value="UniProtKB-KW"/>
</dbReference>
<dbReference type="InterPro" id="IPR038538">
    <property type="entry name" value="MTERF_sf"/>
</dbReference>
<sequence length="149" mass="17325">ENVLCRAPRLLTYSLEKTLCPNVRYLHRLFGSESDVSRVFKWAPQIIVSSNMPQLLEKKMKHLASFGLLEDEIKEFVRRHPPILNVSMVKVQKNMEFFMHTAGLPAKFVLSYPYFVSCFSLECRIKPRYKVWSAVSAMQPSKRPPTFIS</sequence>
<evidence type="ECO:0000256" key="1">
    <source>
        <dbReference type="ARBA" id="ARBA00007692"/>
    </source>
</evidence>